<comment type="caution">
    <text evidence="6">The sequence shown here is derived from an EMBL/GenBank/DDBJ whole genome shotgun (WGS) entry which is preliminary data.</text>
</comment>
<evidence type="ECO:0000259" key="4">
    <source>
        <dbReference type="PROSITE" id="PS51077"/>
    </source>
</evidence>
<evidence type="ECO:0000313" key="7">
    <source>
        <dbReference type="Proteomes" id="UP001519307"/>
    </source>
</evidence>
<protein>
    <submittedName>
        <fullName evidence="6">DNA-binding IclR family transcriptional regulator</fullName>
    </submittedName>
</protein>
<dbReference type="Pfam" id="PF09339">
    <property type="entry name" value="HTH_IclR"/>
    <property type="match status" value="1"/>
</dbReference>
<dbReference type="InterPro" id="IPR050707">
    <property type="entry name" value="HTH_MetabolicPath_Reg"/>
</dbReference>
<dbReference type="Gene3D" id="1.10.10.10">
    <property type="entry name" value="Winged helix-like DNA-binding domain superfamily/Winged helix DNA-binding domain"/>
    <property type="match status" value="1"/>
</dbReference>
<dbReference type="InterPro" id="IPR029016">
    <property type="entry name" value="GAF-like_dom_sf"/>
</dbReference>
<feature type="domain" description="IclR-ED" evidence="5">
    <location>
        <begin position="68"/>
        <end position="251"/>
    </location>
</feature>
<organism evidence="6 7">
    <name type="scientific">Clostridium algifaecis</name>
    <dbReference type="NCBI Taxonomy" id="1472040"/>
    <lineage>
        <taxon>Bacteria</taxon>
        <taxon>Bacillati</taxon>
        <taxon>Bacillota</taxon>
        <taxon>Clostridia</taxon>
        <taxon>Eubacteriales</taxon>
        <taxon>Clostridiaceae</taxon>
        <taxon>Clostridium</taxon>
    </lineage>
</organism>
<proteinExistence type="predicted"/>
<dbReference type="PROSITE" id="PS51077">
    <property type="entry name" value="HTH_ICLR"/>
    <property type="match status" value="1"/>
</dbReference>
<name>A0ABS4KUZ1_9CLOT</name>
<keyword evidence="1" id="KW-0805">Transcription regulation</keyword>
<dbReference type="PANTHER" id="PTHR30136:SF24">
    <property type="entry name" value="HTH-TYPE TRANSCRIPTIONAL REPRESSOR ALLR"/>
    <property type="match status" value="1"/>
</dbReference>
<evidence type="ECO:0000256" key="1">
    <source>
        <dbReference type="ARBA" id="ARBA00023015"/>
    </source>
</evidence>
<sequence>MQELVQSVDRALCILESLSDYEEGLGITEISEKVNLHKSTVYRLINTLMYKGYITQNHSTNKYSLTLKLFKLGSKKIEKMDLVSVAQPYLKKLMEETGEVVHLAVRENNEIVYVAKVEPQKSIMMYTRIGMSKPMYCTAMGKAIMSELTDEEVQNIWSKSDIKKYTDNTIVDLSKLRKSLKDIKLKEYALDNQEVEVGIVCVGAVLKDYKSKICGAVSVSCSTISFSEEKLSNISHLILKYSKKISEELGYRN</sequence>
<dbReference type="InterPro" id="IPR036390">
    <property type="entry name" value="WH_DNA-bd_sf"/>
</dbReference>
<feature type="domain" description="HTH iclR-type" evidence="4">
    <location>
        <begin position="5"/>
        <end position="67"/>
    </location>
</feature>
<dbReference type="Pfam" id="PF01614">
    <property type="entry name" value="IclR_C"/>
    <property type="match status" value="1"/>
</dbReference>
<dbReference type="SMART" id="SM00346">
    <property type="entry name" value="HTH_ICLR"/>
    <property type="match status" value="1"/>
</dbReference>
<reference evidence="6 7" key="1">
    <citation type="submission" date="2021-03" db="EMBL/GenBank/DDBJ databases">
        <title>Genomic Encyclopedia of Type Strains, Phase IV (KMG-IV): sequencing the most valuable type-strain genomes for metagenomic binning, comparative biology and taxonomic classification.</title>
        <authorList>
            <person name="Goeker M."/>
        </authorList>
    </citation>
    <scope>NUCLEOTIDE SEQUENCE [LARGE SCALE GENOMIC DNA]</scope>
    <source>
        <strain evidence="6 7">DSM 28783</strain>
    </source>
</reference>
<dbReference type="InterPro" id="IPR014757">
    <property type="entry name" value="Tscrpt_reg_IclR_C"/>
</dbReference>
<dbReference type="RefSeq" id="WP_209703122.1">
    <property type="nucleotide sequence ID" value="NZ_JAGGLM010000024.1"/>
</dbReference>
<dbReference type="GO" id="GO:0003677">
    <property type="term" value="F:DNA binding"/>
    <property type="evidence" value="ECO:0007669"/>
    <property type="project" value="UniProtKB-KW"/>
</dbReference>
<dbReference type="Gene3D" id="3.30.450.40">
    <property type="match status" value="1"/>
</dbReference>
<evidence type="ECO:0000256" key="2">
    <source>
        <dbReference type="ARBA" id="ARBA00023125"/>
    </source>
</evidence>
<evidence type="ECO:0000256" key="3">
    <source>
        <dbReference type="ARBA" id="ARBA00023163"/>
    </source>
</evidence>
<dbReference type="Proteomes" id="UP001519307">
    <property type="component" value="Unassembled WGS sequence"/>
</dbReference>
<keyword evidence="7" id="KW-1185">Reference proteome</keyword>
<dbReference type="PANTHER" id="PTHR30136">
    <property type="entry name" value="HELIX-TURN-HELIX TRANSCRIPTIONAL REGULATOR, ICLR FAMILY"/>
    <property type="match status" value="1"/>
</dbReference>
<dbReference type="InterPro" id="IPR036388">
    <property type="entry name" value="WH-like_DNA-bd_sf"/>
</dbReference>
<dbReference type="SUPFAM" id="SSF55781">
    <property type="entry name" value="GAF domain-like"/>
    <property type="match status" value="1"/>
</dbReference>
<gene>
    <name evidence="6" type="ORF">J2Z42_002583</name>
</gene>
<evidence type="ECO:0000313" key="6">
    <source>
        <dbReference type="EMBL" id="MBP2033870.1"/>
    </source>
</evidence>
<dbReference type="InterPro" id="IPR005471">
    <property type="entry name" value="Tscrpt_reg_IclR_N"/>
</dbReference>
<dbReference type="EMBL" id="JAGGLM010000024">
    <property type="protein sequence ID" value="MBP2033870.1"/>
    <property type="molecule type" value="Genomic_DNA"/>
</dbReference>
<keyword evidence="3" id="KW-0804">Transcription</keyword>
<keyword evidence="2 6" id="KW-0238">DNA-binding</keyword>
<evidence type="ECO:0000259" key="5">
    <source>
        <dbReference type="PROSITE" id="PS51078"/>
    </source>
</evidence>
<dbReference type="SUPFAM" id="SSF46785">
    <property type="entry name" value="Winged helix' DNA-binding domain"/>
    <property type="match status" value="1"/>
</dbReference>
<accession>A0ABS4KUZ1</accession>
<dbReference type="PROSITE" id="PS51078">
    <property type="entry name" value="ICLR_ED"/>
    <property type="match status" value="1"/>
</dbReference>